<feature type="region of interest" description="Disordered" evidence="1">
    <location>
        <begin position="489"/>
        <end position="513"/>
    </location>
</feature>
<evidence type="ECO:0000256" key="1">
    <source>
        <dbReference type="SAM" id="MobiDB-lite"/>
    </source>
</evidence>
<evidence type="ECO:0000313" key="3">
    <source>
        <dbReference type="EMBL" id="KAH9839993.1"/>
    </source>
</evidence>
<reference evidence="3 4" key="1">
    <citation type="journal article" date="2021" name="Environ. Microbiol.">
        <title>Gene family expansions and transcriptome signatures uncover fungal adaptations to wood decay.</title>
        <authorList>
            <person name="Hage H."/>
            <person name="Miyauchi S."/>
            <person name="Viragh M."/>
            <person name="Drula E."/>
            <person name="Min B."/>
            <person name="Chaduli D."/>
            <person name="Navarro D."/>
            <person name="Favel A."/>
            <person name="Norest M."/>
            <person name="Lesage-Meessen L."/>
            <person name="Balint B."/>
            <person name="Merenyi Z."/>
            <person name="de Eugenio L."/>
            <person name="Morin E."/>
            <person name="Martinez A.T."/>
            <person name="Baldrian P."/>
            <person name="Stursova M."/>
            <person name="Martinez M.J."/>
            <person name="Novotny C."/>
            <person name="Magnuson J.K."/>
            <person name="Spatafora J.W."/>
            <person name="Maurice S."/>
            <person name="Pangilinan J."/>
            <person name="Andreopoulos W."/>
            <person name="LaButti K."/>
            <person name="Hundley H."/>
            <person name="Na H."/>
            <person name="Kuo A."/>
            <person name="Barry K."/>
            <person name="Lipzen A."/>
            <person name="Henrissat B."/>
            <person name="Riley R."/>
            <person name="Ahrendt S."/>
            <person name="Nagy L.G."/>
            <person name="Grigoriev I.V."/>
            <person name="Martin F."/>
            <person name="Rosso M.N."/>
        </authorList>
    </citation>
    <scope>NUCLEOTIDE SEQUENCE [LARGE SCALE GENOMIC DNA]</scope>
    <source>
        <strain evidence="3 4">CIRM-BRFM 1785</strain>
    </source>
</reference>
<feature type="signal peptide" evidence="2">
    <location>
        <begin position="1"/>
        <end position="20"/>
    </location>
</feature>
<keyword evidence="2" id="KW-0732">Signal</keyword>
<dbReference type="RefSeq" id="XP_047781643.1">
    <property type="nucleotide sequence ID" value="XM_047922992.1"/>
</dbReference>
<name>A0ABQ8KP74_9APHY</name>
<dbReference type="EMBL" id="JADCUA010000005">
    <property type="protein sequence ID" value="KAH9839993.1"/>
    <property type="molecule type" value="Genomic_DNA"/>
</dbReference>
<feature type="chain" id="PRO_5045985675" description="HAUS augmin-like complex subunit 6 N-terminal domain-containing protein" evidence="2">
    <location>
        <begin position="21"/>
        <end position="723"/>
    </location>
</feature>
<comment type="caution">
    <text evidence="3">The sequence shown here is derived from an EMBL/GenBank/DDBJ whole genome shotgun (WGS) entry which is preliminary data.</text>
</comment>
<evidence type="ECO:0000313" key="4">
    <source>
        <dbReference type="Proteomes" id="UP000814176"/>
    </source>
</evidence>
<keyword evidence="4" id="KW-1185">Reference proteome</keyword>
<accession>A0ABQ8KP74</accession>
<evidence type="ECO:0008006" key="5">
    <source>
        <dbReference type="Google" id="ProtNLM"/>
    </source>
</evidence>
<feature type="compositionally biased region" description="Polar residues" evidence="1">
    <location>
        <begin position="338"/>
        <end position="358"/>
    </location>
</feature>
<dbReference type="GeneID" id="72003724"/>
<proteinExistence type="predicted"/>
<gene>
    <name evidence="3" type="ORF">C8Q71DRAFT_745295</name>
</gene>
<feature type="region of interest" description="Disordered" evidence="1">
    <location>
        <begin position="334"/>
        <end position="362"/>
    </location>
</feature>
<evidence type="ECO:0000256" key="2">
    <source>
        <dbReference type="SAM" id="SignalP"/>
    </source>
</evidence>
<protein>
    <recommendedName>
        <fullName evidence="5">HAUS augmin-like complex subunit 6 N-terminal domain-containing protein</fullName>
    </recommendedName>
</protein>
<dbReference type="Proteomes" id="UP000814176">
    <property type="component" value="Unassembled WGS sequence"/>
</dbReference>
<sequence>MSVLPHTLLILVHLHLLNHPSTNPSAYDEHLFDPTRIGIRERTKAMEDISYFLVAKVEGGKGRARSFLSTYPCLQPADTTAFRISLAKYLETLRHSSLFPSHAEDRQKSKDDTKVKHADTPQRHAWWWQDVVVRKSLLEECSGERFERLLLALSIHALFVNTPGPSVPDPVSQAEVPRRIESLQTLPQAYVSLLESSLSARRGWEQSASRLVQEQEDLSVLRERLLDPTAASSSKFDSLSTDRLVALRDSRLHDLLRATWKNADGRRALHFLIDLAGLQTSPVTRDASRPLQTADVGQDKADVQCTLPTPVTVPPLPIAAANHPTNVRSLKAPLFSPPTKSLSANPPVSEANTHSAQDPTKDRLSERLASIQRTHQALLDVALRTDNVRQDLERRSRSAQPAHAVPALGTGSSLNLGIWEAPSRMHIDFRAPSEVPSSSTLGPPADTVVEERIARIRTALLPKYPEAPSHSDLDLDEPATSSVSIATTSASRLLQPSGKGHWRSQGSKDSGYDVKANRYQPAKAADLAVHDRDPKISGEMKEPRALDVDTGARKVSTKLSRRASAARARRTTLLARRNLYDDEVDEIVEAVEDGSPPFADNVQTPKARQGTAGTLLSTIKKTIPRPSFDIERHERAIDVPLPKLRLSALDTHDLHAEISPKEDVVRRFPVPAQDEHSGDEDEFYEGHSVTLRDILLKATDANGDQYDLLGEEEDDLGDEAFEW</sequence>
<organism evidence="3 4">
    <name type="scientific">Rhodofomes roseus</name>
    <dbReference type="NCBI Taxonomy" id="34475"/>
    <lineage>
        <taxon>Eukaryota</taxon>
        <taxon>Fungi</taxon>
        <taxon>Dikarya</taxon>
        <taxon>Basidiomycota</taxon>
        <taxon>Agaricomycotina</taxon>
        <taxon>Agaricomycetes</taxon>
        <taxon>Polyporales</taxon>
        <taxon>Rhodofomes</taxon>
    </lineage>
</organism>